<sequence length="235" mass="24914">MTVDSPQQDGEADVNISVFIASLGNPPPHDQSRHSAGHILLKALQSHLGLPAFRRSRPFANGLISEGQVADNVNIALWQCPASMNESGDAVAKAYRQFVSSSTETTKSQVGGGKGANDGWPTLVVLYDEMEITPGLLKVGPGSASAKGHNGLKSVQQSLKTTGLMGRMVAAEKKKNDGSNMFLKVGFGIGRPPGATRKKEDVAAFVLGQLPDSEVEQLGSCAEELMDLLEEEIMK</sequence>
<dbReference type="PANTHER" id="PTHR17224">
    <property type="entry name" value="PEPTIDYL-TRNA HYDROLASE"/>
    <property type="match status" value="1"/>
</dbReference>
<dbReference type="PROSITE" id="PS01196">
    <property type="entry name" value="PEPT_TRNA_HYDROL_2"/>
    <property type="match status" value="1"/>
</dbReference>
<evidence type="ECO:0000256" key="4">
    <source>
        <dbReference type="ARBA" id="ARBA00022884"/>
    </source>
</evidence>
<evidence type="ECO:0000256" key="3">
    <source>
        <dbReference type="ARBA" id="ARBA00022801"/>
    </source>
</evidence>
<dbReference type="EMBL" id="JAPCWZ010000004">
    <property type="protein sequence ID" value="KAK8867886.1"/>
    <property type="molecule type" value="Genomic_DNA"/>
</dbReference>
<keyword evidence="7" id="KW-1185">Reference proteome</keyword>
<dbReference type="Pfam" id="PF01195">
    <property type="entry name" value="Pept_tRNA_hydro"/>
    <property type="match status" value="1"/>
</dbReference>
<dbReference type="Proteomes" id="UP001390339">
    <property type="component" value="Unassembled WGS sequence"/>
</dbReference>
<dbReference type="InterPro" id="IPR018171">
    <property type="entry name" value="Pept_tRNA_hydro_CS"/>
</dbReference>
<dbReference type="GO" id="GO:0016787">
    <property type="term" value="F:hydrolase activity"/>
    <property type="evidence" value="ECO:0007669"/>
    <property type="project" value="UniProtKB-KW"/>
</dbReference>
<evidence type="ECO:0000313" key="7">
    <source>
        <dbReference type="Proteomes" id="UP001390339"/>
    </source>
</evidence>
<keyword evidence="2" id="KW-0820">tRNA-binding</keyword>
<dbReference type="PANTHER" id="PTHR17224:SF1">
    <property type="entry name" value="PEPTIDYL-TRNA HYDROLASE"/>
    <property type="match status" value="1"/>
</dbReference>
<evidence type="ECO:0000256" key="5">
    <source>
        <dbReference type="ARBA" id="ARBA00038063"/>
    </source>
</evidence>
<evidence type="ECO:0000256" key="1">
    <source>
        <dbReference type="ARBA" id="ARBA00013260"/>
    </source>
</evidence>
<keyword evidence="4" id="KW-0694">RNA-binding</keyword>
<name>A0ABR2ITH4_9PEZI</name>
<comment type="caution">
    <text evidence="6">The sequence shown here is derived from an EMBL/GenBank/DDBJ whole genome shotgun (WGS) entry which is preliminary data.</text>
</comment>
<evidence type="ECO:0000313" key="6">
    <source>
        <dbReference type="EMBL" id="KAK8867886.1"/>
    </source>
</evidence>
<dbReference type="InterPro" id="IPR001328">
    <property type="entry name" value="Pept_tRNA_hydro"/>
</dbReference>
<organism evidence="6 7">
    <name type="scientific">Apiospora arundinis</name>
    <dbReference type="NCBI Taxonomy" id="335852"/>
    <lineage>
        <taxon>Eukaryota</taxon>
        <taxon>Fungi</taxon>
        <taxon>Dikarya</taxon>
        <taxon>Ascomycota</taxon>
        <taxon>Pezizomycotina</taxon>
        <taxon>Sordariomycetes</taxon>
        <taxon>Xylariomycetidae</taxon>
        <taxon>Amphisphaeriales</taxon>
        <taxon>Apiosporaceae</taxon>
        <taxon>Apiospora</taxon>
    </lineage>
</organism>
<dbReference type="EC" id="3.1.1.29" evidence="1"/>
<gene>
    <name evidence="6" type="ORF">PGQ11_006464</name>
</gene>
<dbReference type="InterPro" id="IPR036416">
    <property type="entry name" value="Pept_tRNA_hydro_sf"/>
</dbReference>
<evidence type="ECO:0000256" key="2">
    <source>
        <dbReference type="ARBA" id="ARBA00022555"/>
    </source>
</evidence>
<accession>A0ABR2ITH4</accession>
<dbReference type="SUPFAM" id="SSF53178">
    <property type="entry name" value="Peptidyl-tRNA hydrolase-like"/>
    <property type="match status" value="1"/>
</dbReference>
<dbReference type="Gene3D" id="3.40.50.1470">
    <property type="entry name" value="Peptidyl-tRNA hydrolase"/>
    <property type="match status" value="1"/>
</dbReference>
<keyword evidence="3 6" id="KW-0378">Hydrolase</keyword>
<reference evidence="6 7" key="1">
    <citation type="journal article" date="2024" name="IMA Fungus">
        <title>Apiospora arundinis, a panoply of carbohydrate-active enzymes and secondary metabolites.</title>
        <authorList>
            <person name="Sorensen T."/>
            <person name="Petersen C."/>
            <person name="Muurmann A.T."/>
            <person name="Christiansen J.V."/>
            <person name="Brundto M.L."/>
            <person name="Overgaard C.K."/>
            <person name="Boysen A.T."/>
            <person name="Wollenberg R.D."/>
            <person name="Larsen T.O."/>
            <person name="Sorensen J.L."/>
            <person name="Nielsen K.L."/>
            <person name="Sondergaard T.E."/>
        </authorList>
    </citation>
    <scope>NUCLEOTIDE SEQUENCE [LARGE SCALE GENOMIC DNA]</scope>
    <source>
        <strain evidence="6 7">AAU 773</strain>
    </source>
</reference>
<comment type="similarity">
    <text evidence="5">Belongs to the PTH family.</text>
</comment>
<protein>
    <recommendedName>
        <fullName evidence="1">peptidyl-tRNA hydrolase</fullName>
        <ecNumber evidence="1">3.1.1.29</ecNumber>
    </recommendedName>
</protein>
<proteinExistence type="inferred from homology"/>